<feature type="domain" description="SRCR" evidence="5">
    <location>
        <begin position="1008"/>
        <end position="1117"/>
    </location>
</feature>
<keyword evidence="2" id="KW-0677">Repeat</keyword>
<dbReference type="InterPro" id="IPR036772">
    <property type="entry name" value="SRCR-like_dom_sf"/>
</dbReference>
<dbReference type="InterPro" id="IPR001190">
    <property type="entry name" value="SRCR"/>
</dbReference>
<dbReference type="PROSITE" id="PS50287">
    <property type="entry name" value="SRCR_2"/>
    <property type="match status" value="12"/>
</dbReference>
<sequence>MVLSQNVTNGALRLVGGSGFGPGRGILEVFFQGTWASIYSGGGTFGGKEAQVACRQLGWTSAWVLPTGGSLWAGSSAGPTWNMGFECQGSESRLSACPRAYDYGDSVYANAGSYYPYAAAVHCFNESTGAVTQGALRLLGGGMSSGSGPGPGVVQIYRNSAWGVIVDSDWGVRDAMVLCRQLGWHTGSALRNAGATYGYGSGPIYQAGFQCVGNEARLADCARSYPNYDVLDTMAVYGVDSGRFTYTAGVECRNETNNATVRLVGGSGFGPGRGILEVFFQGTWASIYSGGGTFGGKEAQVACRQLGWTSAWVLPTGGSLWAGSSAGPTWNMGFECQGSESRLSACPRAYDYGDSVYANAGSYYPYAAAVHCFNESTGAVTQGALRLLGGGMSSGSGPGPGVVQIYRNSAWGVIVDSDWGVRDAMVLCRQLGWHTGSALRNAGATYGYGSGPIYQAGFQCVGNEARLADCARSYPNYDVLDTMAVYGVDSGRFTYTAGVECRNETNNATVRLVGGSGFGPGRGILEVFFQGTWASIYSGGGTFGGKEAQVACRQLGWTSAWVLPTGGSLWAGSSAGPTWNMGFECQGSESRLSACPRAYDYGDSVYANAGSYYPYAAAVHCFNESTGAVTQGALRLLGGGMSSGSGPGPGVVQIYRNSAWGVIVDSDWGVRDAMVLCRQLGWHTGSALRNAGATYGYGSGPIYQAGFQCVGNEARLADCARSYPNYDVLDTMAVYGVDSGRFTYTAGVECRNETNNATVRLVGGSGFGPGRGILEVFFQGTWASIYSGGGTFGGKEAQVACRQLGWTSAWVLPTGGSLWAGSSAGPTWNMGFECQGSESRLSACPRAYDYGDSVYANAGSYYPYAAAVHCFNESTGAVTQGALRLLGGGMSSGSGPGPGVVQIYRNSAWGVIVDSDWGVRDAMVLCRQLGWHTGSALRNAGATYGYGSGPIYQAGFQCVGNEARLADCARSYPNYDVLDTMAVYGVDSGRFTYTAGVECRNETNNATVRLVGGSGFGPGRGILEVFFQGTWASIYSGGGTFGGKEAQVACRQLGWTSAWVLPTGGSLWAGSSAGPTWNMGFECQGSESRLSACPRAYDYGDKSTGAVTQGALRLLGGGMSSGSGPGPGVVQIYRNSAWGVIVDSDWGVRDAMVLCRQLGWHTGSALRNAGATYGYGSGPIYQAGFQCVGNEARLADCARSYPNYDVLDTMAVYGVDSGRFTYTAGVECRNETDNATVRLVGGSGFGPGRGILEVFFQGTWASIYSGGGTFGGKEAQPAAAVATPTKPGSTFPVATESCTALSFTAQPGAAFTSEAPLASQPCAAVPCAAFAAQPQAALSQASEPPATFARAAQPAAAIATPTKPGSTFPVATESCTALSFAAQPGAAFASEAPLASQPCAAVPCAAFAAQPQAALSQASEPPATFARAAQPAAAIATPTKPGSTFPVATESCTALSFAAQPGAAFASEAPLASQPCAAVPCAAFAAQPQASLSQASEPPAAFARAAQPAAAVATPTKPGSTFPVATESCTALSFAAQPCAAFASEAPLASQPCAAVPCAAFAAQPQASLSQASEPPAAFARAAQPAAAVATPTKPGSTFPVATESCTALSFAAQPCAAFASEAPLASQPCAAVPCAAFAAQPQAALSQASEPPAAFARAAQPAAAVATPTKPGSTFPVATESCTALSFAAQPGAAFASEAPLASQPCAAVPCAAFAAQPQASLSQASEPPAAFARAAQPAAAVAVAAPTKPGSSEAPGAATEPGPEASLSQCPRMYTYGQSVSAAPGTNYTYVAGVKCINETNGEGAIRLVGGGGPGRGILEVNFRGIWAGIWADKFGGNDAHVACRQLGWTAGSTLRTAGSLWAGSSAGPTWRLEYECQGSEPRLSACPRAYDYGERIVADAGTNYTQKAGVHCFNDTTGQGAPAAAAVPARLIAGANGNGSGAVQIYVGQEHGGYRPEGLPSSTDIVRTAND</sequence>
<accession>A0A835WQ98</accession>
<feature type="domain" description="SRCR" evidence="5">
    <location>
        <begin position="510"/>
        <end position="622"/>
    </location>
</feature>
<dbReference type="Gene3D" id="3.10.250.10">
    <property type="entry name" value="SRCR-like domain"/>
    <property type="match status" value="11"/>
</dbReference>
<dbReference type="Pfam" id="PF00530">
    <property type="entry name" value="SRCR"/>
    <property type="match status" value="11"/>
</dbReference>
<dbReference type="SMART" id="SM00202">
    <property type="entry name" value="SR"/>
    <property type="match status" value="11"/>
</dbReference>
<evidence type="ECO:0000256" key="4">
    <source>
        <dbReference type="SAM" id="MobiDB-lite"/>
    </source>
</evidence>
<feature type="domain" description="SRCR" evidence="5">
    <location>
        <begin position="759"/>
        <end position="871"/>
    </location>
</feature>
<proteinExistence type="predicted"/>
<dbReference type="EMBL" id="JAEHOD010000009">
    <property type="protein sequence ID" value="KAG2450976.1"/>
    <property type="molecule type" value="Genomic_DNA"/>
</dbReference>
<evidence type="ECO:0000313" key="6">
    <source>
        <dbReference type="EMBL" id="KAG2450976.1"/>
    </source>
</evidence>
<name>A0A835WQ98_9CHLO</name>
<feature type="domain" description="SRCR" evidence="5">
    <location>
        <begin position="883"/>
        <end position="1000"/>
    </location>
</feature>
<dbReference type="SUPFAM" id="SSF56487">
    <property type="entry name" value="SRCR-like"/>
    <property type="match status" value="11"/>
</dbReference>
<gene>
    <name evidence="6" type="ORF">HYH02_004248</name>
</gene>
<comment type="caution">
    <text evidence="6">The sequence shown here is derived from an EMBL/GenBank/DDBJ whole genome shotgun (WGS) entry which is preliminary data.</text>
</comment>
<feature type="domain" description="SRCR" evidence="5">
    <location>
        <begin position="1237"/>
        <end position="1263"/>
    </location>
</feature>
<feature type="domain" description="SRCR" evidence="5">
    <location>
        <begin position="1808"/>
        <end position="1916"/>
    </location>
</feature>
<dbReference type="Proteomes" id="UP000613740">
    <property type="component" value="Unassembled WGS sequence"/>
</dbReference>
<evidence type="ECO:0000256" key="2">
    <source>
        <dbReference type="ARBA" id="ARBA00022737"/>
    </source>
</evidence>
<dbReference type="OrthoDB" id="536948at2759"/>
<feature type="compositionally biased region" description="Low complexity" evidence="4">
    <location>
        <begin position="1755"/>
        <end position="1767"/>
    </location>
</feature>
<feature type="domain" description="SRCR" evidence="5">
    <location>
        <begin position="261"/>
        <end position="373"/>
    </location>
</feature>
<evidence type="ECO:0000256" key="1">
    <source>
        <dbReference type="ARBA" id="ARBA00022729"/>
    </source>
</evidence>
<feature type="domain" description="SRCR" evidence="5">
    <location>
        <begin position="136"/>
        <end position="253"/>
    </location>
</feature>
<keyword evidence="1" id="KW-0732">Signal</keyword>
<keyword evidence="3" id="KW-1015">Disulfide bond</keyword>
<reference evidence="6" key="1">
    <citation type="journal article" date="2020" name="bioRxiv">
        <title>Comparative genomics of Chlamydomonas.</title>
        <authorList>
            <person name="Craig R.J."/>
            <person name="Hasan A.R."/>
            <person name="Ness R.W."/>
            <person name="Keightley P.D."/>
        </authorList>
    </citation>
    <scope>NUCLEOTIDE SEQUENCE</scope>
    <source>
        <strain evidence="6">CCAP 11/173</strain>
    </source>
</reference>
<evidence type="ECO:0000313" key="7">
    <source>
        <dbReference type="Proteomes" id="UP000613740"/>
    </source>
</evidence>
<feature type="region of interest" description="Disordered" evidence="4">
    <location>
        <begin position="1745"/>
        <end position="1768"/>
    </location>
</feature>
<dbReference type="GO" id="GO:0016020">
    <property type="term" value="C:membrane"/>
    <property type="evidence" value="ECO:0007669"/>
    <property type="project" value="InterPro"/>
</dbReference>
<protein>
    <recommendedName>
        <fullName evidence="5">SRCR domain-containing protein</fullName>
    </recommendedName>
</protein>
<feature type="domain" description="SRCR" evidence="5">
    <location>
        <begin position="12"/>
        <end position="124"/>
    </location>
</feature>
<feature type="domain" description="SRCR" evidence="5">
    <location>
        <begin position="634"/>
        <end position="751"/>
    </location>
</feature>
<dbReference type="PANTHER" id="PTHR19331">
    <property type="entry name" value="SCAVENGER RECEPTOR DOMAIN-CONTAINING"/>
    <property type="match status" value="1"/>
</dbReference>
<evidence type="ECO:0000256" key="3">
    <source>
        <dbReference type="ARBA" id="ARBA00023157"/>
    </source>
</evidence>
<keyword evidence="7" id="KW-1185">Reference proteome</keyword>
<feature type="domain" description="SRCR" evidence="5">
    <location>
        <begin position="1112"/>
        <end position="1229"/>
    </location>
</feature>
<organism evidence="6 7">
    <name type="scientific">Chlamydomonas schloesseri</name>
    <dbReference type="NCBI Taxonomy" id="2026947"/>
    <lineage>
        <taxon>Eukaryota</taxon>
        <taxon>Viridiplantae</taxon>
        <taxon>Chlorophyta</taxon>
        <taxon>core chlorophytes</taxon>
        <taxon>Chlorophyceae</taxon>
        <taxon>CS clade</taxon>
        <taxon>Chlamydomonadales</taxon>
        <taxon>Chlamydomonadaceae</taxon>
        <taxon>Chlamydomonas</taxon>
    </lineage>
</organism>
<evidence type="ECO:0000259" key="5">
    <source>
        <dbReference type="PROSITE" id="PS50287"/>
    </source>
</evidence>
<feature type="domain" description="SRCR" evidence="5">
    <location>
        <begin position="385"/>
        <end position="502"/>
    </location>
</feature>